<evidence type="ECO:0000313" key="7">
    <source>
        <dbReference type="Proteomes" id="UP000789833"/>
    </source>
</evidence>
<name>A0ABM8YMR3_9BACI</name>
<dbReference type="EMBL" id="CAKJTJ010000008">
    <property type="protein sequence ID" value="CAG9621185.1"/>
    <property type="molecule type" value="Genomic_DNA"/>
</dbReference>
<keyword evidence="3 5" id="KW-1133">Transmembrane helix</keyword>
<evidence type="ECO:0000256" key="5">
    <source>
        <dbReference type="SAM" id="Phobius"/>
    </source>
</evidence>
<dbReference type="Proteomes" id="UP000789833">
    <property type="component" value="Unassembled WGS sequence"/>
</dbReference>
<keyword evidence="4 5" id="KW-0472">Membrane</keyword>
<evidence type="ECO:0000313" key="6">
    <source>
        <dbReference type="EMBL" id="CAG9621185.1"/>
    </source>
</evidence>
<feature type="transmembrane region" description="Helical" evidence="5">
    <location>
        <begin position="139"/>
        <end position="157"/>
    </location>
</feature>
<keyword evidence="2 5" id="KW-0812">Transmembrane</keyword>
<feature type="transmembrane region" description="Helical" evidence="5">
    <location>
        <begin position="187"/>
        <end position="208"/>
    </location>
</feature>
<accession>A0ABM8YMR3</accession>
<feature type="transmembrane region" description="Helical" evidence="5">
    <location>
        <begin position="99"/>
        <end position="119"/>
    </location>
</feature>
<feature type="transmembrane region" description="Helical" evidence="5">
    <location>
        <begin position="164"/>
        <end position="181"/>
    </location>
</feature>
<dbReference type="InterPro" id="IPR035952">
    <property type="entry name" value="Rhomboid-like_sf"/>
</dbReference>
<evidence type="ECO:0000256" key="2">
    <source>
        <dbReference type="ARBA" id="ARBA00022692"/>
    </source>
</evidence>
<evidence type="ECO:0000256" key="3">
    <source>
        <dbReference type="ARBA" id="ARBA00022989"/>
    </source>
</evidence>
<feature type="transmembrane region" description="Helical" evidence="5">
    <location>
        <begin position="220"/>
        <end position="238"/>
    </location>
</feature>
<organism evidence="6 7">
    <name type="scientific">Sutcliffiella rhizosphaerae</name>
    <dbReference type="NCBI Taxonomy" id="2880967"/>
    <lineage>
        <taxon>Bacteria</taxon>
        <taxon>Bacillati</taxon>
        <taxon>Bacillota</taxon>
        <taxon>Bacilli</taxon>
        <taxon>Bacillales</taxon>
        <taxon>Bacillaceae</taxon>
        <taxon>Sutcliffiella</taxon>
    </lineage>
</organism>
<feature type="transmembrane region" description="Helical" evidence="5">
    <location>
        <begin position="244"/>
        <end position="261"/>
    </location>
</feature>
<reference evidence="6 7" key="1">
    <citation type="submission" date="2021-10" db="EMBL/GenBank/DDBJ databases">
        <authorList>
            <person name="Criscuolo A."/>
        </authorList>
    </citation>
    <scope>NUCLEOTIDE SEQUENCE [LARGE SCALE GENOMIC DNA]</scope>
    <source>
        <strain evidence="7">CIP 111883</strain>
    </source>
</reference>
<protein>
    <recommendedName>
        <fullName evidence="8">Rhomboid family intramembrane serine protease</fullName>
    </recommendedName>
</protein>
<dbReference type="SUPFAM" id="SSF144091">
    <property type="entry name" value="Rhomboid-like"/>
    <property type="match status" value="1"/>
</dbReference>
<comment type="caution">
    <text evidence="6">The sequence shown here is derived from an EMBL/GenBank/DDBJ whole genome shotgun (WGS) entry which is preliminary data.</text>
</comment>
<keyword evidence="7" id="KW-1185">Reference proteome</keyword>
<dbReference type="RefSeq" id="WP_230501084.1">
    <property type="nucleotide sequence ID" value="NZ_CAKJTJ010000008.1"/>
</dbReference>
<proteinExistence type="predicted"/>
<evidence type="ECO:0000256" key="4">
    <source>
        <dbReference type="ARBA" id="ARBA00023136"/>
    </source>
</evidence>
<gene>
    <name evidence="6" type="ORF">BACCIP111883_01957</name>
</gene>
<comment type="subcellular location">
    <subcellularLocation>
        <location evidence="1">Membrane</location>
        <topology evidence="1">Multi-pass membrane protein</topology>
    </subcellularLocation>
</comment>
<sequence length="274" mass="31700">MGIYSRERNLSAYILRHFHSHPRSIDLIKNDFNVNGALNHALVKSLKETQVRDRKVWDKFTDTEVERLIKLELYHYINRTKPNQRESKSPVTPPSKKPFRFPATLIIITLLLLYSIYQFVTRDFSHSTNSVQFVKTIDFSKELVLLIIGIIFVLIALPILERLYGAWKILFLFAIPGYLILPFQDAMVVNALSGSISGLMGIYLVLTLKKNDKVTLKKTWWIWGSFAIFFVVHFYMLGSLFSPYSLLTAITIGILLSLLVQPQTFRKELIKSEK</sequence>
<dbReference type="Gene3D" id="1.20.1540.10">
    <property type="entry name" value="Rhomboid-like"/>
    <property type="match status" value="1"/>
</dbReference>
<evidence type="ECO:0008006" key="8">
    <source>
        <dbReference type="Google" id="ProtNLM"/>
    </source>
</evidence>
<evidence type="ECO:0000256" key="1">
    <source>
        <dbReference type="ARBA" id="ARBA00004141"/>
    </source>
</evidence>